<evidence type="ECO:0000313" key="19">
    <source>
        <dbReference type="EMBL" id="ORZ01634.1"/>
    </source>
</evidence>
<dbReference type="PROSITE" id="PS50011">
    <property type="entry name" value="PROTEIN_KINASE_DOM"/>
    <property type="match status" value="1"/>
</dbReference>
<dbReference type="OrthoDB" id="248923at2759"/>
<evidence type="ECO:0000256" key="15">
    <source>
        <dbReference type="ARBA" id="ARBA00048679"/>
    </source>
</evidence>
<organism evidence="19 20">
    <name type="scientific">Syncephalastrum racemosum</name>
    <name type="common">Filamentous fungus</name>
    <dbReference type="NCBI Taxonomy" id="13706"/>
    <lineage>
        <taxon>Eukaryota</taxon>
        <taxon>Fungi</taxon>
        <taxon>Fungi incertae sedis</taxon>
        <taxon>Mucoromycota</taxon>
        <taxon>Mucoromycotina</taxon>
        <taxon>Mucoromycetes</taxon>
        <taxon>Mucorales</taxon>
        <taxon>Syncephalastraceae</taxon>
        <taxon>Syncephalastrum</taxon>
    </lineage>
</organism>
<dbReference type="AlphaFoldDB" id="A0A1X2HQH2"/>
<comment type="catalytic activity">
    <reaction evidence="14">
        <text>L-threonyl-[protein] + ATP = O-phospho-L-threonyl-[protein] + ADP + H(+)</text>
        <dbReference type="Rhea" id="RHEA:46608"/>
        <dbReference type="Rhea" id="RHEA-COMP:11060"/>
        <dbReference type="Rhea" id="RHEA-COMP:11605"/>
        <dbReference type="ChEBI" id="CHEBI:15378"/>
        <dbReference type="ChEBI" id="CHEBI:30013"/>
        <dbReference type="ChEBI" id="CHEBI:30616"/>
        <dbReference type="ChEBI" id="CHEBI:61977"/>
        <dbReference type="ChEBI" id="CHEBI:456216"/>
        <dbReference type="EC" id="2.7.11.1"/>
    </reaction>
</comment>
<dbReference type="Pfam" id="PF00069">
    <property type="entry name" value="Pkinase"/>
    <property type="match status" value="1"/>
</dbReference>
<keyword evidence="13" id="KW-0460">Magnesium</keyword>
<dbReference type="STRING" id="13706.A0A1X2HQH2"/>
<dbReference type="GO" id="GO:0046872">
    <property type="term" value="F:metal ion binding"/>
    <property type="evidence" value="ECO:0007669"/>
    <property type="project" value="UniProtKB-KW"/>
</dbReference>
<accession>A0A1X2HQH2</accession>
<dbReference type="PROSITE" id="PS00107">
    <property type="entry name" value="PROTEIN_KINASE_ATP"/>
    <property type="match status" value="1"/>
</dbReference>
<keyword evidence="11 19" id="KW-0418">Kinase</keyword>
<comment type="catalytic activity">
    <reaction evidence="15">
        <text>L-seryl-[protein] + ATP = O-phospho-L-seryl-[protein] + ADP + H(+)</text>
        <dbReference type="Rhea" id="RHEA:17989"/>
        <dbReference type="Rhea" id="RHEA-COMP:9863"/>
        <dbReference type="Rhea" id="RHEA-COMP:11604"/>
        <dbReference type="ChEBI" id="CHEBI:15378"/>
        <dbReference type="ChEBI" id="CHEBI:29999"/>
        <dbReference type="ChEBI" id="CHEBI:30616"/>
        <dbReference type="ChEBI" id="CHEBI:83421"/>
        <dbReference type="ChEBI" id="CHEBI:456216"/>
        <dbReference type="EC" id="2.7.11.1"/>
    </reaction>
</comment>
<sequence length="298" mass="33378">MNTSSKDPEEFYTKQERIGKGSFGEVFKGIDKRTQKPVAIKIIDLESAEDEIDDIQQEIAILSQLDSPYVTKYHGSYLKGSALWIVMEYCSGGSCSDLMKAGVIREEYIAIIVRELLRGLEYLHTEGKLHRDIKAANILLGSNGEVKLADFGVSGQLTASLTKKNTFVGTPFWMAPEVIKQSGYDYKADIWSLGITAIELAKGEPPYADMHPMKVLFLIPKSQPPVLTGSYSKAFRDFIHVCLQKDASQRPSAKDLLRHKFIKSAKKISYLTELIEVHEHWASKNDNHSSDQSEDETG</sequence>
<evidence type="ECO:0000256" key="10">
    <source>
        <dbReference type="ARBA" id="ARBA00022741"/>
    </source>
</evidence>
<comment type="similarity">
    <text evidence="3">Belongs to the protein kinase superfamily. STE Ser/Thr protein kinase family. STE20 subfamily.</text>
</comment>
<dbReference type="OMA" id="KFIMRNA"/>
<evidence type="ECO:0000256" key="4">
    <source>
        <dbReference type="ARBA" id="ARBA00012513"/>
    </source>
</evidence>
<keyword evidence="5" id="KW-0963">Cytoplasm</keyword>
<dbReference type="InterPro" id="IPR050629">
    <property type="entry name" value="STE20/SPS1-PAK"/>
</dbReference>
<evidence type="ECO:0000256" key="7">
    <source>
        <dbReference type="ARBA" id="ARBA00022553"/>
    </source>
</evidence>
<dbReference type="PANTHER" id="PTHR48012">
    <property type="entry name" value="STERILE20-LIKE KINASE, ISOFORM B-RELATED"/>
    <property type="match status" value="1"/>
</dbReference>
<feature type="coiled-coil region" evidence="17">
    <location>
        <begin position="38"/>
        <end position="65"/>
    </location>
</feature>
<dbReference type="InterPro" id="IPR017441">
    <property type="entry name" value="Protein_kinase_ATP_BS"/>
</dbReference>
<keyword evidence="6" id="KW-0723">Serine/threonine-protein kinase</keyword>
<dbReference type="FunFam" id="3.30.200.20:FF:000092">
    <property type="entry name" value="Serine/threonine-protein kinase 24"/>
    <property type="match status" value="1"/>
</dbReference>
<feature type="binding site" evidence="16">
    <location>
        <position position="41"/>
    </location>
    <ligand>
        <name>ATP</name>
        <dbReference type="ChEBI" id="CHEBI:30616"/>
    </ligand>
</feature>
<dbReference type="Gene3D" id="3.30.200.20">
    <property type="entry name" value="Phosphorylase Kinase, domain 1"/>
    <property type="match status" value="1"/>
</dbReference>
<dbReference type="Gene3D" id="1.10.510.10">
    <property type="entry name" value="Transferase(Phosphotransferase) domain 1"/>
    <property type="match status" value="1"/>
</dbReference>
<evidence type="ECO:0000256" key="16">
    <source>
        <dbReference type="PROSITE-ProRule" id="PRU10141"/>
    </source>
</evidence>
<keyword evidence="12 16" id="KW-0067">ATP-binding</keyword>
<evidence type="ECO:0000256" key="13">
    <source>
        <dbReference type="ARBA" id="ARBA00022842"/>
    </source>
</evidence>
<evidence type="ECO:0000259" key="18">
    <source>
        <dbReference type="PROSITE" id="PS50011"/>
    </source>
</evidence>
<evidence type="ECO:0000256" key="17">
    <source>
        <dbReference type="SAM" id="Coils"/>
    </source>
</evidence>
<proteinExistence type="inferred from homology"/>
<evidence type="ECO:0000256" key="6">
    <source>
        <dbReference type="ARBA" id="ARBA00022527"/>
    </source>
</evidence>
<keyword evidence="9" id="KW-0479">Metal-binding</keyword>
<dbReference type="GO" id="GO:0005737">
    <property type="term" value="C:cytoplasm"/>
    <property type="evidence" value="ECO:0007669"/>
    <property type="project" value="UniProtKB-SubCell"/>
</dbReference>
<evidence type="ECO:0000256" key="11">
    <source>
        <dbReference type="ARBA" id="ARBA00022777"/>
    </source>
</evidence>
<comment type="subcellular location">
    <subcellularLocation>
        <location evidence="2">Cytoplasm</location>
    </subcellularLocation>
</comment>
<evidence type="ECO:0000256" key="14">
    <source>
        <dbReference type="ARBA" id="ARBA00047899"/>
    </source>
</evidence>
<gene>
    <name evidence="19" type="ORF">BCR43DRAFT_186728</name>
</gene>
<dbReference type="PANTHER" id="PTHR48012:SF10">
    <property type="entry name" value="FI20177P1"/>
    <property type="match status" value="1"/>
</dbReference>
<dbReference type="SMART" id="SM00220">
    <property type="entry name" value="S_TKc"/>
    <property type="match status" value="1"/>
</dbReference>
<evidence type="ECO:0000256" key="5">
    <source>
        <dbReference type="ARBA" id="ARBA00022490"/>
    </source>
</evidence>
<comment type="cofactor">
    <cofactor evidence="1">
        <name>Mg(2+)</name>
        <dbReference type="ChEBI" id="CHEBI:18420"/>
    </cofactor>
</comment>
<dbReference type="FunCoup" id="A0A1X2HQH2">
    <property type="interactions" value="502"/>
</dbReference>
<dbReference type="SUPFAM" id="SSF56112">
    <property type="entry name" value="Protein kinase-like (PK-like)"/>
    <property type="match status" value="1"/>
</dbReference>
<keyword evidence="17" id="KW-0175">Coiled coil</keyword>
<dbReference type="InterPro" id="IPR011009">
    <property type="entry name" value="Kinase-like_dom_sf"/>
</dbReference>
<dbReference type="FunFam" id="1.10.510.10:FF:000411">
    <property type="entry name" value="Probable Ste20-like kinase Don3"/>
    <property type="match status" value="1"/>
</dbReference>
<evidence type="ECO:0000256" key="9">
    <source>
        <dbReference type="ARBA" id="ARBA00022723"/>
    </source>
</evidence>
<name>A0A1X2HQH2_SYNRA</name>
<evidence type="ECO:0000313" key="20">
    <source>
        <dbReference type="Proteomes" id="UP000242180"/>
    </source>
</evidence>
<dbReference type="GO" id="GO:0005524">
    <property type="term" value="F:ATP binding"/>
    <property type="evidence" value="ECO:0007669"/>
    <property type="project" value="UniProtKB-UniRule"/>
</dbReference>
<dbReference type="EMBL" id="MCGN01000002">
    <property type="protein sequence ID" value="ORZ01634.1"/>
    <property type="molecule type" value="Genomic_DNA"/>
</dbReference>
<dbReference type="EC" id="2.7.11.1" evidence="4"/>
<keyword evidence="20" id="KW-1185">Reference proteome</keyword>
<evidence type="ECO:0000256" key="2">
    <source>
        <dbReference type="ARBA" id="ARBA00004496"/>
    </source>
</evidence>
<keyword evidence="7" id="KW-0597">Phosphoprotein</keyword>
<dbReference type="Proteomes" id="UP000242180">
    <property type="component" value="Unassembled WGS sequence"/>
</dbReference>
<comment type="caution">
    <text evidence="19">The sequence shown here is derived from an EMBL/GenBank/DDBJ whole genome shotgun (WGS) entry which is preliminary data.</text>
</comment>
<dbReference type="InParanoid" id="A0A1X2HQH2"/>
<dbReference type="InterPro" id="IPR000719">
    <property type="entry name" value="Prot_kinase_dom"/>
</dbReference>
<keyword evidence="10 16" id="KW-0547">Nucleotide-binding</keyword>
<evidence type="ECO:0000256" key="1">
    <source>
        <dbReference type="ARBA" id="ARBA00001946"/>
    </source>
</evidence>
<protein>
    <recommendedName>
        <fullName evidence="4">non-specific serine/threonine protein kinase</fullName>
        <ecNumber evidence="4">2.7.11.1</ecNumber>
    </recommendedName>
</protein>
<evidence type="ECO:0000256" key="12">
    <source>
        <dbReference type="ARBA" id="ARBA00022840"/>
    </source>
</evidence>
<dbReference type="PIRSF" id="PIRSF000654">
    <property type="entry name" value="Integrin-linked_kinase"/>
    <property type="match status" value="1"/>
</dbReference>
<reference evidence="19 20" key="1">
    <citation type="submission" date="2016-07" db="EMBL/GenBank/DDBJ databases">
        <title>Pervasive Adenine N6-methylation of Active Genes in Fungi.</title>
        <authorList>
            <consortium name="DOE Joint Genome Institute"/>
            <person name="Mondo S.J."/>
            <person name="Dannebaum R.O."/>
            <person name="Kuo R.C."/>
            <person name="Labutti K."/>
            <person name="Haridas S."/>
            <person name="Kuo A."/>
            <person name="Salamov A."/>
            <person name="Ahrendt S.R."/>
            <person name="Lipzen A."/>
            <person name="Sullivan W."/>
            <person name="Andreopoulos W.B."/>
            <person name="Clum A."/>
            <person name="Lindquist E."/>
            <person name="Daum C."/>
            <person name="Ramamoorthy G.K."/>
            <person name="Gryganskyi A."/>
            <person name="Culley D."/>
            <person name="Magnuson J.K."/>
            <person name="James T.Y."/>
            <person name="O'Malley M.A."/>
            <person name="Stajich J.E."/>
            <person name="Spatafora J.W."/>
            <person name="Visel A."/>
            <person name="Grigoriev I.V."/>
        </authorList>
    </citation>
    <scope>NUCLEOTIDE SEQUENCE [LARGE SCALE GENOMIC DNA]</scope>
    <source>
        <strain evidence="19 20">NRRL 2496</strain>
    </source>
</reference>
<dbReference type="CDD" id="cd06609">
    <property type="entry name" value="STKc_MST3_like"/>
    <property type="match status" value="1"/>
</dbReference>
<keyword evidence="8" id="KW-0808">Transferase</keyword>
<dbReference type="GO" id="GO:0004674">
    <property type="term" value="F:protein serine/threonine kinase activity"/>
    <property type="evidence" value="ECO:0007669"/>
    <property type="project" value="UniProtKB-KW"/>
</dbReference>
<evidence type="ECO:0000256" key="8">
    <source>
        <dbReference type="ARBA" id="ARBA00022679"/>
    </source>
</evidence>
<feature type="domain" description="Protein kinase" evidence="18">
    <location>
        <begin position="12"/>
        <end position="262"/>
    </location>
</feature>
<evidence type="ECO:0000256" key="3">
    <source>
        <dbReference type="ARBA" id="ARBA00008874"/>
    </source>
</evidence>